<dbReference type="Proteomes" id="UP000494122">
    <property type="component" value="Unassembled WGS sequence"/>
</dbReference>
<evidence type="ECO:0000313" key="2">
    <source>
        <dbReference type="EMBL" id="CAB3926016.1"/>
    </source>
</evidence>
<reference evidence="2 3" key="1">
    <citation type="submission" date="2020-04" db="EMBL/GenBank/DDBJ databases">
        <authorList>
            <person name="De Canck E."/>
        </authorList>
    </citation>
    <scope>NUCLEOTIDE SEQUENCE [LARGE SCALE GENOMIC DNA]</scope>
    <source>
        <strain evidence="2 3">LMG 3328</strain>
    </source>
</reference>
<name>A0A6S7F118_9BURK</name>
<gene>
    <name evidence="1" type="ORF">LMG3328_01567</name>
    <name evidence="2" type="ORF">LMG3328_05870</name>
</gene>
<evidence type="ECO:0000313" key="1">
    <source>
        <dbReference type="EMBL" id="CAB3846709.1"/>
    </source>
</evidence>
<dbReference type="EMBL" id="CADILE010000003">
    <property type="protein sequence ID" value="CAB3846709.1"/>
    <property type="molecule type" value="Genomic_DNA"/>
</dbReference>
<proteinExistence type="predicted"/>
<sequence>MKIEIDRLTVRYAPMMMRMPSMACPVWFSVVLTTDTMSG</sequence>
<accession>A0A6S7F118</accession>
<dbReference type="EMBL" id="CADILE010000034">
    <property type="protein sequence ID" value="CAB3926016.1"/>
    <property type="molecule type" value="Genomic_DNA"/>
</dbReference>
<organism evidence="2 3">
    <name type="scientific">Achromobacter ruhlandii</name>
    <dbReference type="NCBI Taxonomy" id="72557"/>
    <lineage>
        <taxon>Bacteria</taxon>
        <taxon>Pseudomonadati</taxon>
        <taxon>Pseudomonadota</taxon>
        <taxon>Betaproteobacteria</taxon>
        <taxon>Burkholderiales</taxon>
        <taxon>Alcaligenaceae</taxon>
        <taxon>Achromobacter</taxon>
    </lineage>
</organism>
<protein>
    <submittedName>
        <fullName evidence="2">Uncharacterized protein</fullName>
    </submittedName>
</protein>
<dbReference type="AlphaFoldDB" id="A0A6S7F118"/>
<evidence type="ECO:0000313" key="3">
    <source>
        <dbReference type="Proteomes" id="UP000494122"/>
    </source>
</evidence>